<proteinExistence type="predicted"/>
<evidence type="ECO:0000259" key="2">
    <source>
        <dbReference type="PROSITE" id="PS00028"/>
    </source>
</evidence>
<dbReference type="PROSITE" id="PS00028">
    <property type="entry name" value="ZINC_FINGER_C2H2_1"/>
    <property type="match status" value="1"/>
</dbReference>
<feature type="region of interest" description="Disordered" evidence="1">
    <location>
        <begin position="1"/>
        <end position="22"/>
    </location>
</feature>
<accession>A0A8H8RE43</accession>
<organism evidence="3 4">
    <name type="scientific">Lachnellula subtilissima</name>
    <dbReference type="NCBI Taxonomy" id="602034"/>
    <lineage>
        <taxon>Eukaryota</taxon>
        <taxon>Fungi</taxon>
        <taxon>Dikarya</taxon>
        <taxon>Ascomycota</taxon>
        <taxon>Pezizomycotina</taxon>
        <taxon>Leotiomycetes</taxon>
        <taxon>Helotiales</taxon>
        <taxon>Lachnaceae</taxon>
        <taxon>Lachnellula</taxon>
    </lineage>
</organism>
<dbReference type="InterPro" id="IPR013087">
    <property type="entry name" value="Znf_C2H2_type"/>
</dbReference>
<feature type="compositionally biased region" description="Polar residues" evidence="1">
    <location>
        <begin position="10"/>
        <end position="22"/>
    </location>
</feature>
<dbReference type="AlphaFoldDB" id="A0A8H8RE43"/>
<protein>
    <recommendedName>
        <fullName evidence="2">C2H2-type domain-containing protein</fullName>
    </recommendedName>
</protein>
<evidence type="ECO:0000256" key="1">
    <source>
        <dbReference type="SAM" id="MobiDB-lite"/>
    </source>
</evidence>
<dbReference type="EMBL" id="QGMJ01000992">
    <property type="protein sequence ID" value="TVY32582.1"/>
    <property type="molecule type" value="Genomic_DNA"/>
</dbReference>
<feature type="domain" description="C2H2-type" evidence="2">
    <location>
        <begin position="276"/>
        <end position="297"/>
    </location>
</feature>
<keyword evidence="4" id="KW-1185">Reference proteome</keyword>
<reference evidence="3 4" key="1">
    <citation type="submission" date="2018-05" db="EMBL/GenBank/DDBJ databases">
        <title>Genome sequencing and assembly of the regulated plant pathogen Lachnellula willkommii and related sister species for the development of diagnostic species identification markers.</title>
        <authorList>
            <person name="Giroux E."/>
            <person name="Bilodeau G."/>
        </authorList>
    </citation>
    <scope>NUCLEOTIDE SEQUENCE [LARGE SCALE GENOMIC DNA]</scope>
    <source>
        <strain evidence="3 4">CBS 197.66</strain>
    </source>
</reference>
<evidence type="ECO:0000313" key="4">
    <source>
        <dbReference type="Proteomes" id="UP000462212"/>
    </source>
</evidence>
<comment type="caution">
    <text evidence="3">The sequence shown here is derived from an EMBL/GenBank/DDBJ whole genome shotgun (WGS) entry which is preliminary data.</text>
</comment>
<sequence>MQAQHHDGDSANQMDTQYHFSQPTYPDMGLGGLAEGGTQLPPTISAFKHHHSLHCYFPAHPHPGFTLNHVNNCRRGVLGVPTTAVPATSNISHDVAHQTNLPIPSGALLYAPTPNGIDYGYSSQDNGFMNVEDGSSGNFTSRHPTFAGGHNATMPNFISATNDQGTSGVQMGFPVNPSNTLNGPQTSQYCALPWNAMGGIMPDAFSIANTEATGNLPSQWDNMDFMDDMLADLPVVSGLGPVDDDVAVQTLAPAATPAVAPVIVAAPPLANPRIPCTLCTQTFVRASDRIRHENSKHLNIPGAHLCPLPGCFKSHGGGFSRADKLTEHLWKKHAGLGYVKRV</sequence>
<name>A0A8H8RE43_9HELO</name>
<dbReference type="Proteomes" id="UP000462212">
    <property type="component" value="Unassembled WGS sequence"/>
</dbReference>
<gene>
    <name evidence="3" type="ORF">LSUB1_G007783</name>
</gene>
<evidence type="ECO:0000313" key="3">
    <source>
        <dbReference type="EMBL" id="TVY32582.1"/>
    </source>
</evidence>
<dbReference type="OrthoDB" id="7295497at2759"/>